<proteinExistence type="predicted"/>
<sequence>MINESTLNFIRFSSGFNNLKKEELETFAENEIFELNEYNASEEIQRKDFYTLLQSTDGTQGVEQEDGKYIHTAWANSSDGTNGFETVYPKLNLLDGTKDFSGQWNWADTWTTDGTYEGLTVKKTTKQWGGIHKIFTAPKDGTYTFSAYVKSSGSNANTIRFTLINDSGNSLNRAFTNNFDWFRDSVTVTLKANDQVLSRYEMSGSASGSALWTAGHKWEEGSIATPWMPSASEVTTAEWPLRYIGQYTDYTPEDSINPSSYTWRQIQGKYFYTLEDVNTNGTLKSYIIECLKLSLQTRWGNNLEYHIDRKTKYLNKLTGMQA</sequence>
<dbReference type="Proteomes" id="UP000250428">
    <property type="component" value="Segment"/>
</dbReference>
<reference evidence="1 2" key="1">
    <citation type="submission" date="2017-07" db="EMBL/GenBank/DDBJ databases">
        <title>Comparative genome analysis of members of the virulent lactococcal c2 group phages.</title>
        <authorList>
            <person name="Oliveira J."/>
        </authorList>
    </citation>
    <scope>NUCLEOTIDE SEQUENCE [LARGE SCALE GENOMIC DNA]</scope>
</reference>
<dbReference type="EMBL" id="MF443122">
    <property type="protein sequence ID" value="ASZ70789.1"/>
    <property type="molecule type" value="Genomic_DNA"/>
</dbReference>
<accession>A0A2Z2RUT7</accession>
<dbReference type="Gene3D" id="2.60.120.40">
    <property type="match status" value="1"/>
</dbReference>
<name>A0A2Z2RUT7_9CAUD</name>
<gene>
    <name evidence="1" type="ORF">74001_03</name>
</gene>
<dbReference type="SUPFAM" id="SSF49842">
    <property type="entry name" value="TNF-like"/>
    <property type="match status" value="1"/>
</dbReference>
<dbReference type="InterPro" id="IPR008983">
    <property type="entry name" value="Tumour_necrosis_fac-like_dom"/>
</dbReference>
<evidence type="ECO:0000313" key="2">
    <source>
        <dbReference type="Proteomes" id="UP000250428"/>
    </source>
</evidence>
<evidence type="ECO:0000313" key="1">
    <source>
        <dbReference type="EMBL" id="ASZ70789.1"/>
    </source>
</evidence>
<protein>
    <submittedName>
        <fullName evidence="1">Neck passage structure</fullName>
    </submittedName>
</protein>
<organism evidence="1 2">
    <name type="scientific">Lactococcus phage 74001</name>
    <dbReference type="NCBI Taxonomy" id="2024341"/>
    <lineage>
        <taxon>Viruses</taxon>
        <taxon>Duplodnaviria</taxon>
        <taxon>Heunggongvirae</taxon>
        <taxon>Uroviricota</taxon>
        <taxon>Caudoviricetes</taxon>
        <taxon>Ceduovirus</taxon>
        <taxon>Ceduovirus cv37203</taxon>
    </lineage>
</organism>